<keyword evidence="4 8" id="KW-1133">Transmembrane helix</keyword>
<evidence type="ECO:0000259" key="9">
    <source>
        <dbReference type="PROSITE" id="PS51778"/>
    </source>
</evidence>
<evidence type="ECO:0000256" key="1">
    <source>
        <dbReference type="ARBA" id="ARBA00004167"/>
    </source>
</evidence>
<reference evidence="10" key="1">
    <citation type="submission" date="2020-11" db="EMBL/GenBank/DDBJ databases">
        <authorList>
            <consortium name="DOE Joint Genome Institute"/>
            <person name="Ahrendt S."/>
            <person name="Riley R."/>
            <person name="Andreopoulos W."/>
            <person name="Labutti K."/>
            <person name="Pangilinan J."/>
            <person name="Ruiz-Duenas F.J."/>
            <person name="Barrasa J.M."/>
            <person name="Sanchez-Garcia M."/>
            <person name="Camarero S."/>
            <person name="Miyauchi S."/>
            <person name="Serrano A."/>
            <person name="Linde D."/>
            <person name="Babiker R."/>
            <person name="Drula E."/>
            <person name="Ayuso-Fernandez I."/>
            <person name="Pacheco R."/>
            <person name="Padilla G."/>
            <person name="Ferreira P."/>
            <person name="Barriuso J."/>
            <person name="Kellner H."/>
            <person name="Castanera R."/>
            <person name="Alfaro M."/>
            <person name="Ramirez L."/>
            <person name="Pisabarro A.G."/>
            <person name="Kuo A."/>
            <person name="Tritt A."/>
            <person name="Lipzen A."/>
            <person name="He G."/>
            <person name="Yan M."/>
            <person name="Ng V."/>
            <person name="Cullen D."/>
            <person name="Martin F."/>
            <person name="Rosso M.-N."/>
            <person name="Henrissat B."/>
            <person name="Hibbett D."/>
            <person name="Martinez A.T."/>
            <person name="Grigoriev I.V."/>
        </authorList>
    </citation>
    <scope>NUCLEOTIDE SEQUENCE</scope>
    <source>
        <strain evidence="10">CIRM-BRFM 674</strain>
    </source>
</reference>
<sequence>MAPNFFQKLVKVASPNTHRDPTRERVSSSSDSVVDTQASTFQQQRNRSQSASAVAGSPSSSPTTPTQSSVFTASSRRNTTSQYSGENRIPSIITTLSGGTKNLGKKKSKNQNSSRSASRENISDRKSLESVDTFSTQPNVTIVPPSPLAYNADLSDSENEEESGEKRTAESATTGTATPAATPTTAKDPATPEIQSPTTPTPATFANTSASPSTSNTPTPTSTTTTTTVTKPETSGSAMAGTLAPGTYQVRKQPSNRSINGKKGAPADINVNTSPSSGPGSSHARAATAPAEVNENGVVTHRPVVESPTEDGFPTTNGITNGATVPPVPPIPNGSAIMPPVARENTSATLSAGDKSSKRPWKRSTTRKPTGLASAIAASGLAMANPSLSSAQQAQIGPPPQVISPGSSKGSDIKDKDGKQPYMSRSPAQSCVSQRSHGKARSADMNSPRSAKSRKSSTSTTGGRRSRRPSAAQSEGVASENNGQAAGDGDSMVRQDYYNGLDLLDDESSDEDDSDSGSDSDGLGLGEDDIPVTGFAVASNKRNADFHELFPTVPEGDYLIEDYGCALQREILIQGRIYISENHICFHANIFGWITDLSIPIYEITSLEKKMTALFIPNAIQITTRQAKYTFASFLSRDTTFDVIYNIWRLARPEDGGSVVSSGRASVDALPNTASMAGSAVAVAGAGAGANAAIPGHGPKANVPAARKATQCQCGKDNKHYSETALEVVIPGTPEKIHNLMFASGFIKDFMSVNQKLLDIQMSDWAPVTPGSKLLTRNMSYIKPLNGSLGPKQTKCEIKDETVNCDFDQYISTVTTTRTPDVPSGGVFSVKTRTCIMWASAISSKVIVTTQVEWTGRSFIKGIIERSAIDGQKVYHNELEKAMREYIQEHKSEFLPEGIDSVIAEATPEVEAPSPAAGAAVTPAEKEATEDQLKRRERERNARGLQWAYDTFDGAFQVGMRSAKGALELIRDAWDQSTSTTILWFVIVILVLSNLWTLMRIGSTRVEAERKLETRKLEEREKWVHSIVTALWDELEAGKRVADGVAPQVSVAQQPNAATPVVVQPSVEVNLPPLEPLPTEGKLDPQALSEEVQTLQKTLDLVEQRVKAIRESLAALERLNGMD</sequence>
<evidence type="ECO:0000256" key="5">
    <source>
        <dbReference type="ARBA" id="ARBA00023136"/>
    </source>
</evidence>
<feature type="compositionally biased region" description="Polar residues" evidence="7">
    <location>
        <begin position="314"/>
        <end position="323"/>
    </location>
</feature>
<dbReference type="GO" id="GO:0032366">
    <property type="term" value="P:intracellular sterol transport"/>
    <property type="evidence" value="ECO:0007669"/>
    <property type="project" value="TreeGrafter"/>
</dbReference>
<dbReference type="EMBL" id="MU155310">
    <property type="protein sequence ID" value="KAF9476007.1"/>
    <property type="molecule type" value="Genomic_DNA"/>
</dbReference>
<proteinExistence type="inferred from homology"/>
<evidence type="ECO:0000256" key="2">
    <source>
        <dbReference type="ARBA" id="ARBA00006582"/>
    </source>
</evidence>
<feature type="compositionally biased region" description="Polar residues" evidence="7">
    <location>
        <begin position="426"/>
        <end position="435"/>
    </location>
</feature>
<dbReference type="SMART" id="SM00568">
    <property type="entry name" value="GRAM"/>
    <property type="match status" value="1"/>
</dbReference>
<evidence type="ECO:0000313" key="10">
    <source>
        <dbReference type="EMBL" id="KAF9476007.1"/>
    </source>
</evidence>
<evidence type="ECO:0000313" key="11">
    <source>
        <dbReference type="Proteomes" id="UP000807469"/>
    </source>
</evidence>
<feature type="region of interest" description="Disordered" evidence="7">
    <location>
        <begin position="11"/>
        <end position="527"/>
    </location>
</feature>
<accession>A0A9P5YUS9</accession>
<keyword evidence="11" id="KW-1185">Reference proteome</keyword>
<dbReference type="GO" id="GO:0032541">
    <property type="term" value="C:cortical endoplasmic reticulum"/>
    <property type="evidence" value="ECO:0007669"/>
    <property type="project" value="TreeGrafter"/>
</dbReference>
<dbReference type="GO" id="GO:0005739">
    <property type="term" value="C:mitochondrion"/>
    <property type="evidence" value="ECO:0007669"/>
    <property type="project" value="TreeGrafter"/>
</dbReference>
<evidence type="ECO:0000256" key="6">
    <source>
        <dbReference type="SAM" id="Coils"/>
    </source>
</evidence>
<evidence type="ECO:0000256" key="7">
    <source>
        <dbReference type="SAM" id="MobiDB-lite"/>
    </source>
</evidence>
<dbReference type="Proteomes" id="UP000807469">
    <property type="component" value="Unassembled WGS sequence"/>
</dbReference>
<dbReference type="PANTHER" id="PTHR23319:SF4">
    <property type="entry name" value="GRAM DOMAIN CONTAINING 1B, ISOFORM E"/>
    <property type="match status" value="1"/>
</dbReference>
<dbReference type="InterPro" id="IPR031968">
    <property type="entry name" value="VASt"/>
</dbReference>
<feature type="compositionally biased region" description="Low complexity" evidence="7">
    <location>
        <begin position="371"/>
        <end position="384"/>
    </location>
</feature>
<dbReference type="GO" id="GO:0120015">
    <property type="term" value="F:sterol transfer activity"/>
    <property type="evidence" value="ECO:0007669"/>
    <property type="project" value="TreeGrafter"/>
</dbReference>
<feature type="coiled-coil region" evidence="6">
    <location>
        <begin position="1092"/>
        <end position="1119"/>
    </location>
</feature>
<name>A0A9P5YUS9_9AGAR</name>
<feature type="region of interest" description="Disordered" evidence="7">
    <location>
        <begin position="912"/>
        <end position="934"/>
    </location>
</feature>
<feature type="compositionally biased region" description="Basic and acidic residues" evidence="7">
    <location>
        <begin position="17"/>
        <end position="26"/>
    </location>
</feature>
<keyword evidence="6" id="KW-0175">Coiled coil</keyword>
<feature type="transmembrane region" description="Helical" evidence="8">
    <location>
        <begin position="982"/>
        <end position="1001"/>
    </location>
</feature>
<dbReference type="Pfam" id="PF16016">
    <property type="entry name" value="VASt"/>
    <property type="match status" value="1"/>
</dbReference>
<dbReference type="InterPro" id="IPR051482">
    <property type="entry name" value="Cholesterol_transport"/>
</dbReference>
<dbReference type="PROSITE" id="PS51778">
    <property type="entry name" value="VAST"/>
    <property type="match status" value="1"/>
</dbReference>
<dbReference type="Gene3D" id="2.30.29.30">
    <property type="entry name" value="Pleckstrin-homology domain (PH domain)/Phosphotyrosine-binding domain (PTB)"/>
    <property type="match status" value="1"/>
</dbReference>
<dbReference type="Pfam" id="PF02893">
    <property type="entry name" value="GRAM"/>
    <property type="match status" value="1"/>
</dbReference>
<gene>
    <name evidence="10" type="ORF">BDN70DRAFT_882967</name>
</gene>
<dbReference type="GO" id="GO:0005886">
    <property type="term" value="C:plasma membrane"/>
    <property type="evidence" value="ECO:0007669"/>
    <property type="project" value="TreeGrafter"/>
</dbReference>
<dbReference type="InterPro" id="IPR004182">
    <property type="entry name" value="GRAM"/>
</dbReference>
<dbReference type="OrthoDB" id="2162691at2759"/>
<keyword evidence="5 8" id="KW-0472">Membrane</keyword>
<feature type="domain" description="VASt" evidence="9">
    <location>
        <begin position="720"/>
        <end position="891"/>
    </location>
</feature>
<keyword evidence="3 8" id="KW-0812">Transmembrane</keyword>
<dbReference type="GO" id="GO:0140268">
    <property type="term" value="C:endoplasmic reticulum-plasma membrane contact site"/>
    <property type="evidence" value="ECO:0007669"/>
    <property type="project" value="TreeGrafter"/>
</dbReference>
<feature type="compositionally biased region" description="Polar residues" evidence="7">
    <location>
        <begin position="250"/>
        <end position="259"/>
    </location>
</feature>
<protein>
    <recommendedName>
        <fullName evidence="9">VASt domain-containing protein</fullName>
    </recommendedName>
</protein>
<feature type="compositionally biased region" description="Basic and acidic residues" evidence="7">
    <location>
        <begin position="924"/>
        <end position="934"/>
    </location>
</feature>
<feature type="compositionally biased region" description="Low complexity" evidence="7">
    <location>
        <begin position="170"/>
        <end position="235"/>
    </location>
</feature>
<evidence type="ECO:0000256" key="4">
    <source>
        <dbReference type="ARBA" id="ARBA00022989"/>
    </source>
</evidence>
<feature type="compositionally biased region" description="Polar residues" evidence="7">
    <location>
        <begin position="386"/>
        <end position="395"/>
    </location>
</feature>
<feature type="compositionally biased region" description="Basic and acidic residues" evidence="7">
    <location>
        <begin position="117"/>
        <end position="129"/>
    </location>
</feature>
<dbReference type="AlphaFoldDB" id="A0A9P5YUS9"/>
<dbReference type="PANTHER" id="PTHR23319">
    <property type="entry name" value="GRAM DOMAIN CONTAINING 1B, ISOFORM E"/>
    <property type="match status" value="1"/>
</dbReference>
<evidence type="ECO:0000256" key="8">
    <source>
        <dbReference type="SAM" id="Phobius"/>
    </source>
</evidence>
<feature type="compositionally biased region" description="Low complexity" evidence="7">
    <location>
        <begin position="42"/>
        <end position="70"/>
    </location>
</feature>
<dbReference type="GO" id="GO:0032934">
    <property type="term" value="F:sterol binding"/>
    <property type="evidence" value="ECO:0007669"/>
    <property type="project" value="TreeGrafter"/>
</dbReference>
<comment type="caution">
    <text evidence="10">The sequence shown here is derived from an EMBL/GenBank/DDBJ whole genome shotgun (WGS) entry which is preliminary data.</text>
</comment>
<organism evidence="10 11">
    <name type="scientific">Pholiota conissans</name>
    <dbReference type="NCBI Taxonomy" id="109636"/>
    <lineage>
        <taxon>Eukaryota</taxon>
        <taxon>Fungi</taxon>
        <taxon>Dikarya</taxon>
        <taxon>Basidiomycota</taxon>
        <taxon>Agaricomycotina</taxon>
        <taxon>Agaricomycetes</taxon>
        <taxon>Agaricomycetidae</taxon>
        <taxon>Agaricales</taxon>
        <taxon>Agaricineae</taxon>
        <taxon>Strophariaceae</taxon>
        <taxon>Pholiota</taxon>
    </lineage>
</organism>
<feature type="compositionally biased region" description="Acidic residues" evidence="7">
    <location>
        <begin position="503"/>
        <end position="518"/>
    </location>
</feature>
<dbReference type="CDD" id="cd13220">
    <property type="entry name" value="PH-GRAM_GRAMDC"/>
    <property type="match status" value="1"/>
</dbReference>
<dbReference type="InterPro" id="IPR011993">
    <property type="entry name" value="PH-like_dom_sf"/>
</dbReference>
<comment type="subcellular location">
    <subcellularLocation>
        <location evidence="1">Membrane</location>
        <topology evidence="1">Single-pass membrane protein</topology>
    </subcellularLocation>
</comment>
<comment type="similarity">
    <text evidence="2">Belongs to the YSP2 family.</text>
</comment>
<evidence type="ECO:0000256" key="3">
    <source>
        <dbReference type="ARBA" id="ARBA00022692"/>
    </source>
</evidence>
<feature type="compositionally biased region" description="Polar residues" evidence="7">
    <location>
        <begin position="130"/>
        <end position="140"/>
    </location>
</feature>
<feature type="compositionally biased region" description="Polar residues" evidence="7">
    <location>
        <begin position="270"/>
        <end position="280"/>
    </location>
</feature>
<dbReference type="GO" id="GO:0005789">
    <property type="term" value="C:endoplasmic reticulum membrane"/>
    <property type="evidence" value="ECO:0007669"/>
    <property type="project" value="TreeGrafter"/>
</dbReference>
<feature type="compositionally biased region" description="Polar residues" evidence="7">
    <location>
        <begin position="71"/>
        <end position="85"/>
    </location>
</feature>